<sequence length="289" mass="30278">MSIVSDYSDGVPSISYCLTTFEGEVIAESGADTPVYAASTIKLAVLIAALRAVDGGKLRLSQQLTSRLTFNSSAPGGGTFSFETDPDETDDGMPPEGRPVSLREVLRRMIVVSSNEATNMAVELVGLDAVRGALAVCGAASSKMERLFGDLEGLAAGLTQQTTARDLTAIMSAIVTGRAAGRSSTRFMVELLRAQEYSLIGPALPAEARWGSKSGWVTGIRHDVAFVQPCGGTDPLGGFILAVCTRAYGEAEATTAIGALSRLAWDLSRTRPGGLHYVLEGPAEEWATG</sequence>
<comment type="caution">
    <text evidence="3">The sequence shown here is derived from an EMBL/GenBank/DDBJ whole genome shotgun (WGS) entry which is preliminary data.</text>
</comment>
<dbReference type="InterPro" id="IPR000871">
    <property type="entry name" value="Beta-lactam_class-A"/>
</dbReference>
<dbReference type="PANTHER" id="PTHR35333:SF3">
    <property type="entry name" value="BETA-LACTAMASE-TYPE TRANSPEPTIDASE FOLD CONTAINING PROTEIN"/>
    <property type="match status" value="1"/>
</dbReference>
<evidence type="ECO:0000313" key="4">
    <source>
        <dbReference type="Proteomes" id="UP000295411"/>
    </source>
</evidence>
<dbReference type="InterPro" id="IPR012338">
    <property type="entry name" value="Beta-lactam/transpept-like"/>
</dbReference>
<name>A0A4R5TZD4_9MICC</name>
<feature type="compositionally biased region" description="Acidic residues" evidence="1">
    <location>
        <begin position="84"/>
        <end position="93"/>
    </location>
</feature>
<dbReference type="AlphaFoldDB" id="A0A4R5TZD4"/>
<evidence type="ECO:0000256" key="1">
    <source>
        <dbReference type="SAM" id="MobiDB-lite"/>
    </source>
</evidence>
<dbReference type="EMBL" id="SMTK01000002">
    <property type="protein sequence ID" value="TDK26644.1"/>
    <property type="molecule type" value="Genomic_DNA"/>
</dbReference>
<dbReference type="Proteomes" id="UP000295411">
    <property type="component" value="Unassembled WGS sequence"/>
</dbReference>
<dbReference type="InterPro" id="IPR045155">
    <property type="entry name" value="Beta-lactam_cat"/>
</dbReference>
<protein>
    <submittedName>
        <fullName evidence="3">Serine hydrolase</fullName>
    </submittedName>
</protein>
<gene>
    <name evidence="3" type="ORF">E2F48_05510</name>
</gene>
<dbReference type="RefSeq" id="WP_133403004.1">
    <property type="nucleotide sequence ID" value="NZ_SMTK01000002.1"/>
</dbReference>
<organism evidence="3 4">
    <name type="scientific">Arthrobacter crusticola</name>
    <dbReference type="NCBI Taxonomy" id="2547960"/>
    <lineage>
        <taxon>Bacteria</taxon>
        <taxon>Bacillati</taxon>
        <taxon>Actinomycetota</taxon>
        <taxon>Actinomycetes</taxon>
        <taxon>Micrococcales</taxon>
        <taxon>Micrococcaceae</taxon>
        <taxon>Arthrobacter</taxon>
    </lineage>
</organism>
<accession>A0A4R5TZD4</accession>
<dbReference type="Pfam" id="PF13354">
    <property type="entry name" value="Beta-lactamase2"/>
    <property type="match status" value="1"/>
</dbReference>
<dbReference type="GO" id="GO:0046677">
    <property type="term" value="P:response to antibiotic"/>
    <property type="evidence" value="ECO:0007669"/>
    <property type="project" value="InterPro"/>
</dbReference>
<dbReference type="GO" id="GO:0008800">
    <property type="term" value="F:beta-lactamase activity"/>
    <property type="evidence" value="ECO:0007669"/>
    <property type="project" value="InterPro"/>
</dbReference>
<keyword evidence="4" id="KW-1185">Reference proteome</keyword>
<dbReference type="PANTHER" id="PTHR35333">
    <property type="entry name" value="BETA-LACTAMASE"/>
    <property type="match status" value="1"/>
</dbReference>
<dbReference type="GO" id="GO:0030655">
    <property type="term" value="P:beta-lactam antibiotic catabolic process"/>
    <property type="evidence" value="ECO:0007669"/>
    <property type="project" value="InterPro"/>
</dbReference>
<evidence type="ECO:0000313" key="3">
    <source>
        <dbReference type="EMBL" id="TDK26644.1"/>
    </source>
</evidence>
<keyword evidence="3" id="KW-0378">Hydrolase</keyword>
<reference evidence="3 4" key="1">
    <citation type="submission" date="2019-03" db="EMBL/GenBank/DDBJ databases">
        <title>Arthrobacter sp. nov., an bacterium isolated from biocrust in Mu Us Desert.</title>
        <authorList>
            <person name="Lixiong L."/>
        </authorList>
    </citation>
    <scope>NUCLEOTIDE SEQUENCE [LARGE SCALE GENOMIC DNA]</scope>
    <source>
        <strain evidence="3 4">SLN-3</strain>
    </source>
</reference>
<evidence type="ECO:0000259" key="2">
    <source>
        <dbReference type="Pfam" id="PF13354"/>
    </source>
</evidence>
<dbReference type="OrthoDB" id="9775096at2"/>
<proteinExistence type="predicted"/>
<feature type="region of interest" description="Disordered" evidence="1">
    <location>
        <begin position="71"/>
        <end position="99"/>
    </location>
</feature>
<dbReference type="Gene3D" id="3.40.710.10">
    <property type="entry name" value="DD-peptidase/beta-lactamase superfamily"/>
    <property type="match status" value="1"/>
</dbReference>
<dbReference type="SUPFAM" id="SSF56601">
    <property type="entry name" value="beta-lactamase/transpeptidase-like"/>
    <property type="match status" value="1"/>
</dbReference>
<feature type="domain" description="Beta-lactamase class A catalytic" evidence="2">
    <location>
        <begin position="25"/>
        <end position="229"/>
    </location>
</feature>